<dbReference type="SUPFAM" id="SSF53137">
    <property type="entry name" value="Translational machinery components"/>
    <property type="match status" value="1"/>
</dbReference>
<keyword evidence="3" id="KW-0496">Mitochondrion</keyword>
<dbReference type="GO" id="GO:0003735">
    <property type="term" value="F:structural constituent of ribosome"/>
    <property type="evidence" value="ECO:0007669"/>
    <property type="project" value="InterPro"/>
</dbReference>
<dbReference type="InterPro" id="IPR036967">
    <property type="entry name" value="Ribosomal_uS11_sf"/>
</dbReference>
<keyword evidence="2" id="KW-0687">Ribonucleoprotein</keyword>
<sequence length="177" mass="21915">MNFDFRKKYWWINYIWNKGNYTYWWKNWKVKKLFKNNYDRNLSITKIIKIFNIYPELFKSIKYFNIIRKPRNVFLNISTLRGRVLKNSSCGTFFKRGSERRTYVAFNELLEQLSPNNFRGFKQNRYILRVRTNNHFRSGFKRSIKMFVKNSKIKLYKHIGIKFKAHNGVRKKKQKRK</sequence>
<evidence type="ECO:0000313" key="3">
    <source>
        <dbReference type="EMBL" id="AOS85557.1"/>
    </source>
</evidence>
<dbReference type="RefSeq" id="YP_009308419.1">
    <property type="nucleotide sequence ID" value="NC_031417.1"/>
</dbReference>
<reference evidence="3" key="1">
    <citation type="submission" date="2016-07" db="EMBL/GenBank/DDBJ databases">
        <title>Evolution of an obligate endosymbiont from a free-living kinetoplastid protist.</title>
        <authorList>
            <person name="Tanifuji G."/>
            <person name="Curtis B.A."/>
            <person name="Cenci U."/>
            <person name="David V."/>
            <person name="Dean S."/>
            <person name="Fiala I."/>
            <person name="Flegontov P."/>
            <person name="Kelly S."/>
            <person name="Johnson-MacKinnon J."/>
            <person name="Moog D."/>
            <person name="Nakayama T."/>
            <person name="Onodera N.T."/>
            <person name="Inagaki Y."/>
            <person name="Hashimoto T."/>
            <person name="Gull K."/>
            <person name="Lukes J."/>
            <person name="Archibald J.M."/>
        </authorList>
    </citation>
    <scope>NUCLEOTIDE SEQUENCE</scope>
</reference>
<geneLocation type="mitochondrion" evidence="3"/>
<accession>A0A1D8D5Y2</accession>
<dbReference type="EMBL" id="KX611830">
    <property type="protein sequence ID" value="AOS85557.1"/>
    <property type="molecule type" value="Genomic_DNA"/>
</dbReference>
<gene>
    <name evidence="3" type="primary">rps11</name>
</gene>
<name>A0A1D8D5Y2_9EUKA</name>
<dbReference type="GeneID" id="29292371"/>
<dbReference type="GO" id="GO:1990904">
    <property type="term" value="C:ribonucleoprotein complex"/>
    <property type="evidence" value="ECO:0007669"/>
    <property type="project" value="UniProtKB-KW"/>
</dbReference>
<evidence type="ECO:0000256" key="2">
    <source>
        <dbReference type="ARBA" id="ARBA00023274"/>
    </source>
</evidence>
<evidence type="ECO:0000256" key="1">
    <source>
        <dbReference type="ARBA" id="ARBA00022980"/>
    </source>
</evidence>
<keyword evidence="1 3" id="KW-0689">Ribosomal protein</keyword>
<protein>
    <submittedName>
        <fullName evidence="3">Ribosomal protein small subunit 11</fullName>
    </submittedName>
</protein>
<dbReference type="GO" id="GO:0005840">
    <property type="term" value="C:ribosome"/>
    <property type="evidence" value="ECO:0007669"/>
    <property type="project" value="UniProtKB-KW"/>
</dbReference>
<dbReference type="GO" id="GO:0006412">
    <property type="term" value="P:translation"/>
    <property type="evidence" value="ECO:0007669"/>
    <property type="project" value="InterPro"/>
</dbReference>
<organism evidence="3">
    <name type="scientific">Paramoeba pemaquidensis</name>
    <dbReference type="NCBI Taxonomy" id="180228"/>
    <lineage>
        <taxon>Eukaryota</taxon>
        <taxon>Amoebozoa</taxon>
        <taxon>Discosea</taxon>
        <taxon>Flabellinia</taxon>
        <taxon>Dactylopodida</taxon>
        <taxon>Paramoebidae</taxon>
        <taxon>Paramoeba</taxon>
    </lineage>
</organism>
<dbReference type="AlphaFoldDB" id="A0A1D8D5Y2"/>
<proteinExistence type="predicted"/>
<dbReference type="Gene3D" id="3.30.420.80">
    <property type="entry name" value="Ribosomal protein S11"/>
    <property type="match status" value="1"/>
</dbReference>